<evidence type="ECO:0000256" key="6">
    <source>
        <dbReference type="SAM" id="Phobius"/>
    </source>
</evidence>
<feature type="transmembrane region" description="Helical" evidence="6">
    <location>
        <begin position="265"/>
        <end position="284"/>
    </location>
</feature>
<feature type="transmembrane region" description="Helical" evidence="6">
    <location>
        <begin position="291"/>
        <end position="314"/>
    </location>
</feature>
<dbReference type="GO" id="GO:0005886">
    <property type="term" value="C:plasma membrane"/>
    <property type="evidence" value="ECO:0007669"/>
    <property type="project" value="UniProtKB-SubCell"/>
</dbReference>
<evidence type="ECO:0000313" key="8">
    <source>
        <dbReference type="EMBL" id="PTM90136.1"/>
    </source>
</evidence>
<evidence type="ECO:0000256" key="5">
    <source>
        <dbReference type="ARBA" id="ARBA00023136"/>
    </source>
</evidence>
<evidence type="ECO:0000256" key="1">
    <source>
        <dbReference type="ARBA" id="ARBA00004651"/>
    </source>
</evidence>
<keyword evidence="9" id="KW-1185">Reference proteome</keyword>
<keyword evidence="2" id="KW-1003">Cell membrane</keyword>
<keyword evidence="3 6" id="KW-0812">Transmembrane</keyword>
<dbReference type="PANTHER" id="PTHR30287:SF2">
    <property type="entry name" value="BLL1001 PROTEIN"/>
    <property type="match status" value="1"/>
</dbReference>
<feature type="transmembrane region" description="Helical" evidence="6">
    <location>
        <begin position="368"/>
        <end position="390"/>
    </location>
</feature>
<evidence type="ECO:0000259" key="7">
    <source>
        <dbReference type="Pfam" id="PF02687"/>
    </source>
</evidence>
<evidence type="ECO:0000256" key="3">
    <source>
        <dbReference type="ARBA" id="ARBA00022692"/>
    </source>
</evidence>
<dbReference type="Pfam" id="PF02687">
    <property type="entry name" value="FtsX"/>
    <property type="match status" value="1"/>
</dbReference>
<dbReference type="InterPro" id="IPR038766">
    <property type="entry name" value="Membrane_comp_ABC_pdt"/>
</dbReference>
<evidence type="ECO:0000313" key="9">
    <source>
        <dbReference type="Proteomes" id="UP000241247"/>
    </source>
</evidence>
<feature type="transmembrane region" description="Helical" evidence="6">
    <location>
        <begin position="223"/>
        <end position="245"/>
    </location>
</feature>
<keyword evidence="5 6" id="KW-0472">Membrane</keyword>
<name>A0A2T5ATT7_MYCDI</name>
<dbReference type="InterPro" id="IPR003838">
    <property type="entry name" value="ABC3_permease_C"/>
</dbReference>
<organism evidence="8 9">
    <name type="scientific">Mycoplana dimorpha</name>
    <dbReference type="NCBI Taxonomy" id="28320"/>
    <lineage>
        <taxon>Bacteria</taxon>
        <taxon>Pseudomonadati</taxon>
        <taxon>Pseudomonadota</taxon>
        <taxon>Alphaproteobacteria</taxon>
        <taxon>Hyphomicrobiales</taxon>
        <taxon>Rhizobiaceae</taxon>
        <taxon>Mycoplana</taxon>
    </lineage>
</organism>
<reference evidence="8 9" key="1">
    <citation type="submission" date="2018-04" db="EMBL/GenBank/DDBJ databases">
        <title>Genomic Encyclopedia of Type Strains, Phase IV (KMG-IV): sequencing the most valuable type-strain genomes for metagenomic binning, comparative biology and taxonomic classification.</title>
        <authorList>
            <person name="Goeker M."/>
        </authorList>
    </citation>
    <scope>NUCLEOTIDE SEQUENCE [LARGE SCALE GENOMIC DNA]</scope>
    <source>
        <strain evidence="8 9">DSM 7138</strain>
    </source>
</reference>
<accession>A0A2T5ATT7</accession>
<feature type="transmembrane region" description="Helical" evidence="6">
    <location>
        <begin position="326"/>
        <end position="347"/>
    </location>
</feature>
<proteinExistence type="predicted"/>
<dbReference type="EMBL" id="PZZZ01000010">
    <property type="protein sequence ID" value="PTM90136.1"/>
    <property type="molecule type" value="Genomic_DNA"/>
</dbReference>
<comment type="subcellular location">
    <subcellularLocation>
        <location evidence="1">Cell membrane</location>
        <topology evidence="1">Multi-pass membrane protein</topology>
    </subcellularLocation>
</comment>
<keyword evidence="4 6" id="KW-1133">Transmembrane helix</keyword>
<evidence type="ECO:0000256" key="4">
    <source>
        <dbReference type="ARBA" id="ARBA00022989"/>
    </source>
</evidence>
<dbReference type="PANTHER" id="PTHR30287">
    <property type="entry name" value="MEMBRANE COMPONENT OF PREDICTED ABC SUPERFAMILY METABOLITE UPTAKE TRANSPORTER"/>
    <property type="match status" value="1"/>
</dbReference>
<feature type="domain" description="ABC3 transporter permease C-terminal" evidence="7">
    <location>
        <begin position="229"/>
        <end position="353"/>
    </location>
</feature>
<dbReference type="AlphaFoldDB" id="A0A2T5ATT7"/>
<gene>
    <name evidence="8" type="ORF">C7449_11016</name>
</gene>
<sequence length="578" mass="61597">MSWVAFGALLSHWRYKPLQLATLIVGVALATALWSGVQAINAEARASYGRAAAVLEQNQLEQLVAKDGGRISSQTYTKLRRAGWNVSPVIEGDHRFGQTRVRLIGIDPLSMPSEAQAVSVSSASDLVDFVGGPGQLIVSAATAARLKDTTSIPVRIAADLPEGAAFIDIGVADRLLNRNGELSRIVVARSQRPGLEPIEAIAPELALKDAGEQPNVARLTDSFHLNLTAFGFLAFVVGLFIVYSATGLSFEQRRGTFRTFRSLGVSLHALTAMLLVETIFFALLSGAIGVVLGYFVASALLPGVAATLRGLYGASVPGALSLRPEWWLAGLAIALIGTVLSSAQHLWRVWKMPILAAAQHRAWAMASLKGLIGQASIGAILLLTSGLLIVVGKGLYAGFAVLATLLMGTALILPPMLAAVMIMGQKASKHVLIHWFWADTRQQLPGLSLALMALLLALSANIGVGTMVSSFRQTFLGWLDQRLAAEVYVTARDEFEAGTATAMVSGPRDGYPADLEYRRRGVRPADADLWRCRRCNLSRSLAADPWVANDMGCGCQRSRRVDQRAALAGGQSGARGAN</sequence>
<comment type="caution">
    <text evidence="8">The sequence shown here is derived from an EMBL/GenBank/DDBJ whole genome shotgun (WGS) entry which is preliminary data.</text>
</comment>
<feature type="transmembrane region" description="Helical" evidence="6">
    <location>
        <begin position="20"/>
        <end position="40"/>
    </location>
</feature>
<dbReference type="Proteomes" id="UP000241247">
    <property type="component" value="Unassembled WGS sequence"/>
</dbReference>
<feature type="transmembrane region" description="Helical" evidence="6">
    <location>
        <begin position="396"/>
        <end position="423"/>
    </location>
</feature>
<evidence type="ECO:0000256" key="2">
    <source>
        <dbReference type="ARBA" id="ARBA00022475"/>
    </source>
</evidence>
<protein>
    <submittedName>
        <fullName evidence="8">FtsX-like permease family protein</fullName>
    </submittedName>
</protein>
<feature type="transmembrane region" description="Helical" evidence="6">
    <location>
        <begin position="444"/>
        <end position="464"/>
    </location>
</feature>